<feature type="domain" description="RNA polymerase alpha subunit C-terminal" evidence="1">
    <location>
        <begin position="31"/>
        <end position="76"/>
    </location>
</feature>
<protein>
    <recommendedName>
        <fullName evidence="1">RNA polymerase alpha subunit C-terminal domain-containing protein</fullName>
    </recommendedName>
</protein>
<keyword evidence="3" id="KW-1185">Reference proteome</keyword>
<proteinExistence type="predicted"/>
<reference evidence="2 3" key="1">
    <citation type="submission" date="2019-02" db="EMBL/GenBank/DDBJ databases">
        <title>Bacterial novel species Mucilaginibacter sp. 17JY9-4 isolated from soil.</title>
        <authorList>
            <person name="Jung H.-Y."/>
        </authorList>
    </citation>
    <scope>NUCLEOTIDE SEQUENCE [LARGE SCALE GENOMIC DNA]</scope>
    <source>
        <strain evidence="2 3">17JY9-4</strain>
    </source>
</reference>
<sequence>MHLTGINVRLYICLNNKAMKETKSTHVFDKLSKPARRALANAGINNLQELSKLTEKEFMKLHGIGKSTLATLRIAMEEKGILFAG</sequence>
<dbReference type="EMBL" id="SEWG01000004">
    <property type="protein sequence ID" value="RYU90271.1"/>
    <property type="molecule type" value="Genomic_DNA"/>
</dbReference>
<evidence type="ECO:0000313" key="2">
    <source>
        <dbReference type="EMBL" id="RYU90271.1"/>
    </source>
</evidence>
<dbReference type="Pfam" id="PF03118">
    <property type="entry name" value="RNA_pol_A_CTD"/>
    <property type="match status" value="1"/>
</dbReference>
<dbReference type="SUPFAM" id="SSF47789">
    <property type="entry name" value="C-terminal domain of RNA polymerase alpha subunit"/>
    <property type="match status" value="1"/>
</dbReference>
<dbReference type="GO" id="GO:0003677">
    <property type="term" value="F:DNA binding"/>
    <property type="evidence" value="ECO:0007669"/>
    <property type="project" value="InterPro"/>
</dbReference>
<dbReference type="Gene3D" id="1.10.150.20">
    <property type="entry name" value="5' to 3' exonuclease, C-terminal subdomain"/>
    <property type="match status" value="1"/>
</dbReference>
<evidence type="ECO:0000259" key="1">
    <source>
        <dbReference type="Pfam" id="PF03118"/>
    </source>
</evidence>
<dbReference type="InterPro" id="IPR011260">
    <property type="entry name" value="RNAP_asu_C"/>
</dbReference>
<dbReference type="OrthoDB" id="7950977at2"/>
<comment type="caution">
    <text evidence="2">The sequence shown here is derived from an EMBL/GenBank/DDBJ whole genome shotgun (WGS) entry which is preliminary data.</text>
</comment>
<evidence type="ECO:0000313" key="3">
    <source>
        <dbReference type="Proteomes" id="UP000293331"/>
    </source>
</evidence>
<dbReference type="GO" id="GO:0006351">
    <property type="term" value="P:DNA-templated transcription"/>
    <property type="evidence" value="ECO:0007669"/>
    <property type="project" value="InterPro"/>
</dbReference>
<accession>A0A4Q5LKQ7</accession>
<dbReference type="AlphaFoldDB" id="A0A4Q5LKQ7"/>
<name>A0A4Q5LKQ7_9SPHI</name>
<organism evidence="2 3">
    <name type="scientific">Mucilaginibacter terrigena</name>
    <dbReference type="NCBI Taxonomy" id="2492395"/>
    <lineage>
        <taxon>Bacteria</taxon>
        <taxon>Pseudomonadati</taxon>
        <taxon>Bacteroidota</taxon>
        <taxon>Sphingobacteriia</taxon>
        <taxon>Sphingobacteriales</taxon>
        <taxon>Sphingobacteriaceae</taxon>
        <taxon>Mucilaginibacter</taxon>
    </lineage>
</organism>
<gene>
    <name evidence="2" type="ORF">EWM62_12130</name>
</gene>
<dbReference type="Proteomes" id="UP000293331">
    <property type="component" value="Unassembled WGS sequence"/>
</dbReference>
<dbReference type="GO" id="GO:0003899">
    <property type="term" value="F:DNA-directed RNA polymerase activity"/>
    <property type="evidence" value="ECO:0007669"/>
    <property type="project" value="InterPro"/>
</dbReference>